<feature type="coiled-coil region" evidence="6">
    <location>
        <begin position="284"/>
        <end position="311"/>
    </location>
</feature>
<dbReference type="InParanoid" id="A0A0D2WXM1"/>
<dbReference type="CDD" id="cd14695">
    <property type="entry name" value="bZIP_HLF"/>
    <property type="match status" value="1"/>
</dbReference>
<dbReference type="Proteomes" id="UP000008743">
    <property type="component" value="Unassembled WGS sequence"/>
</dbReference>
<keyword evidence="2" id="KW-0805">Transcription regulation</keyword>
<dbReference type="AlphaFoldDB" id="A0A0D2WXM1"/>
<evidence type="ECO:0000259" key="7">
    <source>
        <dbReference type="PROSITE" id="PS50217"/>
    </source>
</evidence>
<dbReference type="GO" id="GO:0000978">
    <property type="term" value="F:RNA polymerase II cis-regulatory region sequence-specific DNA binding"/>
    <property type="evidence" value="ECO:0007669"/>
    <property type="project" value="TreeGrafter"/>
</dbReference>
<dbReference type="RefSeq" id="XP_004342645.1">
    <property type="nucleotide sequence ID" value="XM_004342596.1"/>
</dbReference>
<reference evidence="9" key="1">
    <citation type="submission" date="2011-02" db="EMBL/GenBank/DDBJ databases">
        <title>The Genome Sequence of Capsaspora owczarzaki ATCC 30864.</title>
        <authorList>
            <person name="Russ C."/>
            <person name="Cuomo C."/>
            <person name="Burger G."/>
            <person name="Gray M.W."/>
            <person name="Holland P.W.H."/>
            <person name="King N."/>
            <person name="Lang F.B.F."/>
            <person name="Roger A.J."/>
            <person name="Ruiz-Trillo I."/>
            <person name="Young S.K."/>
            <person name="Zeng Q."/>
            <person name="Gargeya S."/>
            <person name="Alvarado L."/>
            <person name="Berlin A."/>
            <person name="Chapman S.B."/>
            <person name="Chen Z."/>
            <person name="Freedman E."/>
            <person name="Gellesch M."/>
            <person name="Goldberg J."/>
            <person name="Griggs A."/>
            <person name="Gujja S."/>
            <person name="Heilman E."/>
            <person name="Heiman D."/>
            <person name="Howarth C."/>
            <person name="Mehta T."/>
            <person name="Neiman D."/>
            <person name="Pearson M."/>
            <person name="Roberts A."/>
            <person name="Saif S."/>
            <person name="Shea T."/>
            <person name="Shenoy N."/>
            <person name="Sisk P."/>
            <person name="Stolte C."/>
            <person name="Sykes S."/>
            <person name="White J."/>
            <person name="Yandava C."/>
            <person name="Haas B."/>
            <person name="Nusbaum C."/>
            <person name="Birren B."/>
        </authorList>
    </citation>
    <scope>NUCLEOTIDE SEQUENCE</scope>
    <source>
        <strain evidence="9">ATCC 30864</strain>
    </source>
</reference>
<evidence type="ECO:0000256" key="5">
    <source>
        <dbReference type="ARBA" id="ARBA00023242"/>
    </source>
</evidence>
<keyword evidence="3" id="KW-0238">DNA-binding</keyword>
<dbReference type="SUPFAM" id="SSF57959">
    <property type="entry name" value="Leucine zipper domain"/>
    <property type="match status" value="1"/>
</dbReference>
<dbReference type="STRING" id="595528.A0A0D2WXM1"/>
<dbReference type="InterPro" id="IPR046347">
    <property type="entry name" value="bZIP_sf"/>
</dbReference>
<organism evidence="8 9">
    <name type="scientific">Capsaspora owczarzaki (strain ATCC 30864)</name>
    <dbReference type="NCBI Taxonomy" id="595528"/>
    <lineage>
        <taxon>Eukaryota</taxon>
        <taxon>Filasterea</taxon>
        <taxon>Capsaspora</taxon>
    </lineage>
</organism>
<dbReference type="PANTHER" id="PTHR11988">
    <property type="entry name" value="THYROTROPH EMBRYONIC FACTOR RELATED"/>
    <property type="match status" value="1"/>
</dbReference>
<dbReference type="InterPro" id="IPR004827">
    <property type="entry name" value="bZIP"/>
</dbReference>
<comment type="subcellular location">
    <subcellularLocation>
        <location evidence="1">Nucleus</location>
    </subcellularLocation>
</comment>
<sequence>MLSFATAANPSSHVAGATQAAHAAASVAAHPSMHGLAPVVAPVPDLDAQDHSDFQLLLATPDIMGASVHSHLADAANPLPACFVDLTAEPVLKKGRPMASPLASSFDAVAAAHTADQHQQQQQQMADLQYLEHAFDSLDAMLQHEVIPPVVAALPASPSSSSFASSPRLSARRSFAEIEESSTNMSSTSMLSSQTFDLSLYEKQAALVKGPAPGSVAAVAAAAAAAAIAAGASPTTPARKPRVAVAPATQRTEKYLERRRKNNEAAKRCRDAKKLKEDMTGLMADALSEENQQLRARVAFLEDEIEELKRMVLSRAVSTPSTA</sequence>
<dbReference type="InterPro" id="IPR040223">
    <property type="entry name" value="PAR_bZIP"/>
</dbReference>
<proteinExistence type="predicted"/>
<evidence type="ECO:0000313" key="8">
    <source>
        <dbReference type="EMBL" id="KJE97985.1"/>
    </source>
</evidence>
<dbReference type="Pfam" id="PF07716">
    <property type="entry name" value="bZIP_2"/>
    <property type="match status" value="1"/>
</dbReference>
<dbReference type="eggNOG" id="KOG3119">
    <property type="taxonomic scope" value="Eukaryota"/>
</dbReference>
<protein>
    <recommendedName>
        <fullName evidence="7">BZIP domain-containing protein</fullName>
    </recommendedName>
</protein>
<evidence type="ECO:0000256" key="2">
    <source>
        <dbReference type="ARBA" id="ARBA00023015"/>
    </source>
</evidence>
<name>A0A0D2WXM1_CAPO3</name>
<evidence type="ECO:0000256" key="3">
    <source>
        <dbReference type="ARBA" id="ARBA00023125"/>
    </source>
</evidence>
<evidence type="ECO:0000313" key="9">
    <source>
        <dbReference type="Proteomes" id="UP000008743"/>
    </source>
</evidence>
<dbReference type="Gene3D" id="1.20.5.170">
    <property type="match status" value="1"/>
</dbReference>
<feature type="domain" description="BZIP" evidence="7">
    <location>
        <begin position="252"/>
        <end position="315"/>
    </location>
</feature>
<dbReference type="EMBL" id="KE346376">
    <property type="protein sequence ID" value="KJE97985.1"/>
    <property type="molecule type" value="Genomic_DNA"/>
</dbReference>
<dbReference type="GO" id="GO:0000981">
    <property type="term" value="F:DNA-binding transcription factor activity, RNA polymerase II-specific"/>
    <property type="evidence" value="ECO:0007669"/>
    <property type="project" value="TreeGrafter"/>
</dbReference>
<keyword evidence="9" id="KW-1185">Reference proteome</keyword>
<evidence type="ECO:0000256" key="6">
    <source>
        <dbReference type="SAM" id="Coils"/>
    </source>
</evidence>
<evidence type="ECO:0000256" key="1">
    <source>
        <dbReference type="ARBA" id="ARBA00004123"/>
    </source>
</evidence>
<evidence type="ECO:0000256" key="4">
    <source>
        <dbReference type="ARBA" id="ARBA00023163"/>
    </source>
</evidence>
<keyword evidence="4" id="KW-0804">Transcription</keyword>
<dbReference type="SMART" id="SM00338">
    <property type="entry name" value="BRLZ"/>
    <property type="match status" value="1"/>
</dbReference>
<accession>A0A0D2WXM1</accession>
<dbReference type="PANTHER" id="PTHR11988:SF27">
    <property type="entry name" value="GH27708P"/>
    <property type="match status" value="1"/>
</dbReference>
<keyword evidence="5" id="KW-0539">Nucleus</keyword>
<gene>
    <name evidence="8" type="ORF">CAOG_008044</name>
</gene>
<dbReference type="OrthoDB" id="6022300at2759"/>
<dbReference type="GO" id="GO:0005634">
    <property type="term" value="C:nucleus"/>
    <property type="evidence" value="ECO:0007669"/>
    <property type="project" value="UniProtKB-SubCell"/>
</dbReference>
<dbReference type="PROSITE" id="PS50217">
    <property type="entry name" value="BZIP"/>
    <property type="match status" value="1"/>
</dbReference>
<keyword evidence="6" id="KW-0175">Coiled coil</keyword>